<keyword evidence="1" id="KW-0812">Transmembrane</keyword>
<evidence type="ECO:0000313" key="4">
    <source>
        <dbReference type="Proteomes" id="UP000022910"/>
    </source>
</evidence>
<evidence type="ECO:0000313" key="3">
    <source>
        <dbReference type="EMBL" id="EXX59212.1"/>
    </source>
</evidence>
<dbReference type="HOGENOM" id="CLU_2147176_0_0_1"/>
<evidence type="ECO:0000256" key="2">
    <source>
        <dbReference type="SAM" id="SignalP"/>
    </source>
</evidence>
<feature type="chain" id="PRO_5001474226" evidence="2">
    <location>
        <begin position="24"/>
        <end position="112"/>
    </location>
</feature>
<keyword evidence="4" id="KW-1185">Reference proteome</keyword>
<dbReference type="AlphaFoldDB" id="A0A015IPR5"/>
<sequence>MKNSNSILILVLGVLIIGNFSSAANNRLKWRRAVCDGFTQNCGNSCSVPFVVVWAKLVAILLVVVQQKNAVAAFAVVRPKLAAAAYAVQCSKSAVLNLYVNESFLLDLKRNL</sequence>
<gene>
    <name evidence="3" type="ORF">RirG_190970</name>
</gene>
<dbReference type="OrthoDB" id="2436617at2759"/>
<reference evidence="3 4" key="1">
    <citation type="submission" date="2014-02" db="EMBL/GenBank/DDBJ databases">
        <title>Single nucleus genome sequencing reveals high similarity among nuclei of an endomycorrhizal fungus.</title>
        <authorList>
            <person name="Lin K."/>
            <person name="Geurts R."/>
            <person name="Zhang Z."/>
            <person name="Limpens E."/>
            <person name="Saunders D.G."/>
            <person name="Mu D."/>
            <person name="Pang E."/>
            <person name="Cao H."/>
            <person name="Cha H."/>
            <person name="Lin T."/>
            <person name="Zhou Q."/>
            <person name="Shang Y."/>
            <person name="Li Y."/>
            <person name="Ivanov S."/>
            <person name="Sharma T."/>
            <person name="Velzen R.V."/>
            <person name="Ruijter N.D."/>
            <person name="Aanen D.K."/>
            <person name="Win J."/>
            <person name="Kamoun S."/>
            <person name="Bisseling T."/>
            <person name="Huang S."/>
        </authorList>
    </citation>
    <scope>NUCLEOTIDE SEQUENCE [LARGE SCALE GENOMIC DNA]</scope>
    <source>
        <strain evidence="4">DAOM197198w</strain>
    </source>
</reference>
<accession>A0A015IPR5</accession>
<keyword evidence="2" id="KW-0732">Signal</keyword>
<dbReference type="Proteomes" id="UP000022910">
    <property type="component" value="Unassembled WGS sequence"/>
</dbReference>
<organism evidence="3 4">
    <name type="scientific">Rhizophagus irregularis (strain DAOM 197198w)</name>
    <name type="common">Glomus intraradices</name>
    <dbReference type="NCBI Taxonomy" id="1432141"/>
    <lineage>
        <taxon>Eukaryota</taxon>
        <taxon>Fungi</taxon>
        <taxon>Fungi incertae sedis</taxon>
        <taxon>Mucoromycota</taxon>
        <taxon>Glomeromycotina</taxon>
        <taxon>Glomeromycetes</taxon>
        <taxon>Glomerales</taxon>
        <taxon>Glomeraceae</taxon>
        <taxon>Rhizophagus</taxon>
    </lineage>
</organism>
<keyword evidence="1" id="KW-0472">Membrane</keyword>
<feature type="transmembrane region" description="Helical" evidence="1">
    <location>
        <begin position="47"/>
        <end position="65"/>
    </location>
</feature>
<comment type="caution">
    <text evidence="3">The sequence shown here is derived from an EMBL/GenBank/DDBJ whole genome shotgun (WGS) entry which is preliminary data.</text>
</comment>
<evidence type="ECO:0000256" key="1">
    <source>
        <dbReference type="SAM" id="Phobius"/>
    </source>
</evidence>
<protein>
    <submittedName>
        <fullName evidence="3">Uncharacterized protein</fullName>
    </submittedName>
</protein>
<keyword evidence="1" id="KW-1133">Transmembrane helix</keyword>
<feature type="signal peptide" evidence="2">
    <location>
        <begin position="1"/>
        <end position="23"/>
    </location>
</feature>
<dbReference type="EMBL" id="JEMT01026513">
    <property type="protein sequence ID" value="EXX59212.1"/>
    <property type="molecule type" value="Genomic_DNA"/>
</dbReference>
<name>A0A015IPR5_RHIIW</name>
<proteinExistence type="predicted"/>